<evidence type="ECO:0000259" key="1">
    <source>
        <dbReference type="PROSITE" id="PS51729"/>
    </source>
</evidence>
<dbReference type="InterPro" id="IPR045057">
    <property type="entry name" value="Gcn5-rel_NAT"/>
</dbReference>
<dbReference type="InterPro" id="IPR031165">
    <property type="entry name" value="GNAT_YJDJ"/>
</dbReference>
<dbReference type="SUPFAM" id="SSF55729">
    <property type="entry name" value="Acyl-CoA N-acyltransferases (Nat)"/>
    <property type="match status" value="1"/>
</dbReference>
<dbReference type="PANTHER" id="PTHR31435:SF10">
    <property type="entry name" value="BSR4717 PROTEIN"/>
    <property type="match status" value="1"/>
</dbReference>
<accession>A0A3B0U6N2</accession>
<feature type="domain" description="N-acetyltransferase" evidence="1">
    <location>
        <begin position="15"/>
        <end position="102"/>
    </location>
</feature>
<dbReference type="EMBL" id="UOEO01000131">
    <property type="protein sequence ID" value="VAW20139.1"/>
    <property type="molecule type" value="Genomic_DNA"/>
</dbReference>
<organism evidence="2">
    <name type="scientific">hydrothermal vent metagenome</name>
    <dbReference type="NCBI Taxonomy" id="652676"/>
    <lineage>
        <taxon>unclassified sequences</taxon>
        <taxon>metagenomes</taxon>
        <taxon>ecological metagenomes</taxon>
    </lineage>
</organism>
<name>A0A3B0U6N2_9ZZZZ</name>
<dbReference type="PROSITE" id="PS51729">
    <property type="entry name" value="GNAT_YJDJ"/>
    <property type="match status" value="1"/>
</dbReference>
<dbReference type="AlphaFoldDB" id="A0A3B0U6N2"/>
<dbReference type="PANTHER" id="PTHR31435">
    <property type="entry name" value="PROTEIN NATD1"/>
    <property type="match status" value="1"/>
</dbReference>
<sequence length="103" mass="11705">MSPSISEQLPAIRHEKGPSSGRYVIDLDDGLVAEMTYQRIGDKNILIDHTRVPEQYRGRNIAGKLMLHVVDEARRNGTKITPVCSYAVSQFKRHKEWADLLSE</sequence>
<proteinExistence type="predicted"/>
<dbReference type="InterPro" id="IPR016181">
    <property type="entry name" value="Acyl_CoA_acyltransferase"/>
</dbReference>
<dbReference type="Pfam" id="PF14542">
    <property type="entry name" value="Acetyltransf_CG"/>
    <property type="match status" value="1"/>
</dbReference>
<protein>
    <recommendedName>
        <fullName evidence="1">N-acetyltransferase domain-containing protein</fullName>
    </recommendedName>
</protein>
<reference evidence="2" key="1">
    <citation type="submission" date="2018-06" db="EMBL/GenBank/DDBJ databases">
        <authorList>
            <person name="Zhirakovskaya E."/>
        </authorList>
    </citation>
    <scope>NUCLEOTIDE SEQUENCE</scope>
</reference>
<evidence type="ECO:0000313" key="2">
    <source>
        <dbReference type="EMBL" id="VAW20139.1"/>
    </source>
</evidence>
<dbReference type="Gene3D" id="3.40.630.30">
    <property type="match status" value="1"/>
</dbReference>
<dbReference type="CDD" id="cd04301">
    <property type="entry name" value="NAT_SF"/>
    <property type="match status" value="1"/>
</dbReference>
<gene>
    <name evidence="2" type="ORF">MNBD_ALPHA12-2052</name>
</gene>